<protein>
    <submittedName>
        <fullName evidence="4">ABC transporter substrate-binding protein</fullName>
    </submittedName>
</protein>
<feature type="domain" description="Fe/B12 periplasmic-binding" evidence="3">
    <location>
        <begin position="47"/>
        <end position="301"/>
    </location>
</feature>
<evidence type="ECO:0000256" key="2">
    <source>
        <dbReference type="SAM" id="SignalP"/>
    </source>
</evidence>
<reference evidence="4 5" key="1">
    <citation type="submission" date="2019-06" db="EMBL/GenBank/DDBJ databases">
        <authorList>
            <person name="Livingstone P."/>
            <person name="Whitworth D."/>
        </authorList>
    </citation>
    <scope>NUCLEOTIDE SEQUENCE [LARGE SCALE GENOMIC DNA]</scope>
    <source>
        <strain evidence="4 5">AM401</strain>
    </source>
</reference>
<dbReference type="InterPro" id="IPR002491">
    <property type="entry name" value="ABC_transptr_periplasmic_BD"/>
</dbReference>
<dbReference type="PROSITE" id="PS50983">
    <property type="entry name" value="FE_B12_PBP"/>
    <property type="match status" value="1"/>
</dbReference>
<evidence type="ECO:0000313" key="5">
    <source>
        <dbReference type="Proteomes" id="UP000315369"/>
    </source>
</evidence>
<evidence type="ECO:0000256" key="1">
    <source>
        <dbReference type="SAM" id="Coils"/>
    </source>
</evidence>
<proteinExistence type="predicted"/>
<dbReference type="InterPro" id="IPR050902">
    <property type="entry name" value="ABC_Transporter_SBP"/>
</dbReference>
<feature type="coiled-coil region" evidence="1">
    <location>
        <begin position="154"/>
        <end position="181"/>
    </location>
</feature>
<evidence type="ECO:0000259" key="3">
    <source>
        <dbReference type="PROSITE" id="PS50983"/>
    </source>
</evidence>
<keyword evidence="2" id="KW-0732">Signal</keyword>
<dbReference type="PANTHER" id="PTHR30535:SF4">
    <property type="entry name" value="HEMIN-BINDING PERIPLASMIC PROTEIN HMUT"/>
    <property type="match status" value="1"/>
</dbReference>
<feature type="signal peptide" evidence="2">
    <location>
        <begin position="1"/>
        <end position="19"/>
    </location>
</feature>
<sequence length="305" mass="30834">MKRVTVLLAALLLSQAALAAAPAAPAAAKAAPAPVAAKTAPVPAAPKLVTVGPAVTETVFALGAGAQVVGVDDTSLALPVARSRPKVGYQRALAAEPLLALGAAWLLASEEAGPPGVLEQLRTAGMEVVVLSNLPTLDAARQRIRTLATKLGRVSEGEALVAELEADLKRAAARAASAKQAKPKRILALYARGANALMVAGKDTATDELIRLAGGVNAVTGYTGHRPLTAEAVVGAAPDIILLPGSSLEAVGGEAGLRLVPGLSQVQGWKLTTIEDVHFMSLGPKLGKAVQRLQDGMGLPAQDGT</sequence>
<dbReference type="Gene3D" id="3.40.50.1980">
    <property type="entry name" value="Nitrogenase molybdenum iron protein domain"/>
    <property type="match status" value="2"/>
</dbReference>
<dbReference type="OrthoDB" id="9797736at2"/>
<feature type="chain" id="PRO_5021967390" evidence="2">
    <location>
        <begin position="20"/>
        <end position="305"/>
    </location>
</feature>
<organism evidence="4 5">
    <name type="scientific">Myxococcus llanfairpwllgwyngyllgogerychwyrndrobwllllantysiliogogogochensis</name>
    <dbReference type="NCBI Taxonomy" id="2590453"/>
    <lineage>
        <taxon>Bacteria</taxon>
        <taxon>Pseudomonadati</taxon>
        <taxon>Myxococcota</taxon>
        <taxon>Myxococcia</taxon>
        <taxon>Myxococcales</taxon>
        <taxon>Cystobacterineae</taxon>
        <taxon>Myxococcaceae</taxon>
        <taxon>Myxococcus</taxon>
    </lineage>
</organism>
<dbReference type="RefSeq" id="WP_141641928.1">
    <property type="nucleotide sequence ID" value="NZ_VIFM01000024.1"/>
</dbReference>
<dbReference type="AlphaFoldDB" id="A0A540X568"/>
<name>A0A540X568_9BACT</name>
<accession>A0A540X568</accession>
<keyword evidence="5" id="KW-1185">Reference proteome</keyword>
<dbReference type="EMBL" id="VIFM01000024">
    <property type="protein sequence ID" value="TQF16396.1"/>
    <property type="molecule type" value="Genomic_DNA"/>
</dbReference>
<dbReference type="PANTHER" id="PTHR30535">
    <property type="entry name" value="VITAMIN B12-BINDING PROTEIN"/>
    <property type="match status" value="1"/>
</dbReference>
<dbReference type="Pfam" id="PF01497">
    <property type="entry name" value="Peripla_BP_2"/>
    <property type="match status" value="1"/>
</dbReference>
<keyword evidence="1" id="KW-0175">Coiled coil</keyword>
<dbReference type="SUPFAM" id="SSF53807">
    <property type="entry name" value="Helical backbone' metal receptor"/>
    <property type="match status" value="1"/>
</dbReference>
<dbReference type="Proteomes" id="UP000315369">
    <property type="component" value="Unassembled WGS sequence"/>
</dbReference>
<comment type="caution">
    <text evidence="4">The sequence shown here is derived from an EMBL/GenBank/DDBJ whole genome shotgun (WGS) entry which is preliminary data.</text>
</comment>
<evidence type="ECO:0000313" key="4">
    <source>
        <dbReference type="EMBL" id="TQF16396.1"/>
    </source>
</evidence>
<gene>
    <name evidence="4" type="ORF">FJV41_08540</name>
</gene>